<protein>
    <submittedName>
        <fullName evidence="2">Uncharacterized protein</fullName>
    </submittedName>
</protein>
<sequence length="158" mass="17240">MADDNSANSTSTSTEEQTLTPPPDDDPPAPASFHGGKIDKEDPDLSRDSKRRKMCPTALDKIEDFVPPNRTFSFTFDTKFSACGSDATPKFGSFQSVKEPAPLTTEDLPCKVPTEILGIREEGGEEETDVLGVFEVVEGIELNDTQFPTKMGQKKLPL</sequence>
<dbReference type="Proteomes" id="UP001293593">
    <property type="component" value="Unassembled WGS sequence"/>
</dbReference>
<evidence type="ECO:0000256" key="1">
    <source>
        <dbReference type="SAM" id="MobiDB-lite"/>
    </source>
</evidence>
<proteinExistence type="predicted"/>
<evidence type="ECO:0000313" key="2">
    <source>
        <dbReference type="EMBL" id="KAK4281997.1"/>
    </source>
</evidence>
<organism evidence="2 3">
    <name type="scientific">Acacia crassicarpa</name>
    <name type="common">northern wattle</name>
    <dbReference type="NCBI Taxonomy" id="499986"/>
    <lineage>
        <taxon>Eukaryota</taxon>
        <taxon>Viridiplantae</taxon>
        <taxon>Streptophyta</taxon>
        <taxon>Embryophyta</taxon>
        <taxon>Tracheophyta</taxon>
        <taxon>Spermatophyta</taxon>
        <taxon>Magnoliopsida</taxon>
        <taxon>eudicotyledons</taxon>
        <taxon>Gunneridae</taxon>
        <taxon>Pentapetalae</taxon>
        <taxon>rosids</taxon>
        <taxon>fabids</taxon>
        <taxon>Fabales</taxon>
        <taxon>Fabaceae</taxon>
        <taxon>Caesalpinioideae</taxon>
        <taxon>mimosoid clade</taxon>
        <taxon>Acacieae</taxon>
        <taxon>Acacia</taxon>
    </lineage>
</organism>
<evidence type="ECO:0000313" key="3">
    <source>
        <dbReference type="Proteomes" id="UP001293593"/>
    </source>
</evidence>
<gene>
    <name evidence="2" type="ORF">QN277_013429</name>
</gene>
<dbReference type="EMBL" id="JAWXYG010000002">
    <property type="protein sequence ID" value="KAK4281997.1"/>
    <property type="molecule type" value="Genomic_DNA"/>
</dbReference>
<feature type="region of interest" description="Disordered" evidence="1">
    <location>
        <begin position="1"/>
        <end position="53"/>
    </location>
</feature>
<dbReference type="AlphaFoldDB" id="A0AAE1N371"/>
<name>A0AAE1N371_9FABA</name>
<reference evidence="2" key="1">
    <citation type="submission" date="2023-10" db="EMBL/GenBank/DDBJ databases">
        <title>Chromosome-level genome of the transformable northern wattle, Acacia crassicarpa.</title>
        <authorList>
            <person name="Massaro I."/>
            <person name="Sinha N.R."/>
            <person name="Poethig S."/>
            <person name="Leichty A.R."/>
        </authorList>
    </citation>
    <scope>NUCLEOTIDE SEQUENCE</scope>
    <source>
        <strain evidence="2">Acra3RX</strain>
        <tissue evidence="2">Leaf</tissue>
    </source>
</reference>
<comment type="caution">
    <text evidence="2">The sequence shown here is derived from an EMBL/GenBank/DDBJ whole genome shotgun (WGS) entry which is preliminary data.</text>
</comment>
<keyword evidence="3" id="KW-1185">Reference proteome</keyword>
<feature type="compositionally biased region" description="Low complexity" evidence="1">
    <location>
        <begin position="1"/>
        <end position="16"/>
    </location>
</feature>
<accession>A0AAE1N371</accession>
<feature type="compositionally biased region" description="Basic and acidic residues" evidence="1">
    <location>
        <begin position="36"/>
        <end position="48"/>
    </location>
</feature>